<sequence length="917" mass="100223">MLAYGAAFDRPLCAAVWDRDPKPPLDGLRHRAMLAIAPEPGWYQQHQLLRAYARALLRQDPPRHERTEDRYTAHVTAVCAGVDGDWRALDPLLPHVEEAGAILVGRPPGPAGLAFALATRTLLAQRKEVRHPEWLELGLAVATERMDRSYEALFLNALSQDHSFRGNARATVQLLHRARQVAESARDLAGMAATESNLGEFMLQSDPDTAPKHLWRAVSLHEELGDAEGLVDALLRIARWQANRYRAGFAQREDAFATLDRAASVAADAGLARAVAEVRAQAGALHDSLGDREAAETALADAVARFADLGLRDREAEARVRLASALASLGRFAEAEDQLTASLPLVKSTGHAVAHAVALRNLGQLRARQGRPAEALAHFAEALPLTRGQTEHFLDEDFDDDRVAVGYFTADIDLVAKLDQVEHFRQTAVEQPPPPLLPGELLTYLITGTLRQPPDWAAALRGFVVALTEPDHADFATALADLVEGRPIGLPEDHPYRPYVERIAHRLASGNVALTGEQALQCAQNTLLVLLKRPEQRREWMIELRKLRRHAAEWGDEDDRDYFHALLAVLDNRVIALPDHNPHHEVFAEVQEMLANFSAPPAQLLVERTVAAATVAEDRRADWAEALRETRTAAARRGERHEQVFVGALETLLRHGDEVMLPDDNPYRRSYADAVAAVAAGRTVFAPPAPAELAFLADRVLVARTSEPKTFDVVVADLTRLADECDGWGDAAGASVFRWLVDLLHDEAVGDPPDDALRELQHEVAAAQPRPCADDPLPPEQVEGLARLVVRARTDAPESGEWARENLADYARVLTHRSADWASERAFVAALRAVVDDEPVPDAGPYAGVVGRVVEDIRAHHAIRAGGGVLTPGYLTDLLRRTGTLWRAAQDTMARFVEAGDFAGALGATRPATGSSS</sequence>
<evidence type="ECO:0000256" key="4">
    <source>
        <dbReference type="ARBA" id="ARBA00022803"/>
    </source>
</evidence>
<dbReference type="Pfam" id="PF13424">
    <property type="entry name" value="TPR_12"/>
    <property type="match status" value="1"/>
</dbReference>
<dbReference type="SMART" id="SM00028">
    <property type="entry name" value="TPR"/>
    <property type="match status" value="3"/>
</dbReference>
<keyword evidence="4" id="KW-0802">TPR repeat</keyword>
<organism evidence="6 7">
    <name type="scientific">Actinokineospora soli</name>
    <dbReference type="NCBI Taxonomy" id="1048753"/>
    <lineage>
        <taxon>Bacteria</taxon>
        <taxon>Bacillati</taxon>
        <taxon>Actinomycetota</taxon>
        <taxon>Actinomycetes</taxon>
        <taxon>Pseudonocardiales</taxon>
        <taxon>Pseudonocardiaceae</taxon>
        <taxon>Actinokineospora</taxon>
    </lineage>
</organism>
<name>A0ABW2TXM2_9PSEU</name>
<evidence type="ECO:0000256" key="1">
    <source>
        <dbReference type="ARBA" id="ARBA00004496"/>
    </source>
</evidence>
<dbReference type="InterPro" id="IPR011990">
    <property type="entry name" value="TPR-like_helical_dom_sf"/>
</dbReference>
<evidence type="ECO:0000256" key="3">
    <source>
        <dbReference type="ARBA" id="ARBA00022737"/>
    </source>
</evidence>
<dbReference type="InterPro" id="IPR051476">
    <property type="entry name" value="Bac_ResReg_Asp_Phosphatase"/>
</dbReference>
<protein>
    <submittedName>
        <fullName evidence="6">Tetratricopeptide repeat protein</fullName>
    </submittedName>
</protein>
<comment type="subcellular location">
    <subcellularLocation>
        <location evidence="1">Cytoplasm</location>
    </subcellularLocation>
</comment>
<dbReference type="Gene3D" id="1.25.40.10">
    <property type="entry name" value="Tetratricopeptide repeat domain"/>
    <property type="match status" value="1"/>
</dbReference>
<dbReference type="SUPFAM" id="SSF48452">
    <property type="entry name" value="TPR-like"/>
    <property type="match status" value="1"/>
</dbReference>
<gene>
    <name evidence="6" type="ORF">ACFQV2_33795</name>
</gene>
<dbReference type="InterPro" id="IPR019734">
    <property type="entry name" value="TPR_rpt"/>
</dbReference>
<dbReference type="Proteomes" id="UP001596512">
    <property type="component" value="Unassembled WGS sequence"/>
</dbReference>
<evidence type="ECO:0000313" key="7">
    <source>
        <dbReference type="Proteomes" id="UP001596512"/>
    </source>
</evidence>
<reference evidence="7" key="1">
    <citation type="journal article" date="2019" name="Int. J. Syst. Evol. Microbiol.">
        <title>The Global Catalogue of Microorganisms (GCM) 10K type strain sequencing project: providing services to taxonomists for standard genome sequencing and annotation.</title>
        <authorList>
            <consortium name="The Broad Institute Genomics Platform"/>
            <consortium name="The Broad Institute Genome Sequencing Center for Infectious Disease"/>
            <person name="Wu L."/>
            <person name="Ma J."/>
        </authorList>
    </citation>
    <scope>NUCLEOTIDE SEQUENCE [LARGE SCALE GENOMIC DNA]</scope>
    <source>
        <strain evidence="7">JCM 17695</strain>
    </source>
</reference>
<proteinExistence type="inferred from homology"/>
<keyword evidence="7" id="KW-1185">Reference proteome</keyword>
<evidence type="ECO:0000256" key="2">
    <source>
        <dbReference type="ARBA" id="ARBA00022490"/>
    </source>
</evidence>
<dbReference type="PANTHER" id="PTHR46630">
    <property type="entry name" value="TETRATRICOPEPTIDE REPEAT PROTEIN 29"/>
    <property type="match status" value="1"/>
</dbReference>
<keyword evidence="2" id="KW-0963">Cytoplasm</keyword>
<comment type="similarity">
    <text evidence="5">Belongs to the Rap family.</text>
</comment>
<accession>A0ABW2TXM2</accession>
<comment type="caution">
    <text evidence="6">The sequence shown here is derived from an EMBL/GenBank/DDBJ whole genome shotgun (WGS) entry which is preliminary data.</text>
</comment>
<evidence type="ECO:0000313" key="6">
    <source>
        <dbReference type="EMBL" id="MFC7617642.1"/>
    </source>
</evidence>
<dbReference type="EMBL" id="JBHTEY010000004">
    <property type="protein sequence ID" value="MFC7617642.1"/>
    <property type="molecule type" value="Genomic_DNA"/>
</dbReference>
<evidence type="ECO:0000256" key="5">
    <source>
        <dbReference type="ARBA" id="ARBA00038253"/>
    </source>
</evidence>
<dbReference type="PANTHER" id="PTHR46630:SF1">
    <property type="entry name" value="TETRATRICOPEPTIDE REPEAT PROTEIN 29"/>
    <property type="match status" value="1"/>
</dbReference>
<keyword evidence="3" id="KW-0677">Repeat</keyword>